<dbReference type="EMBL" id="JACIDX010000007">
    <property type="protein sequence ID" value="MBB3955102.1"/>
    <property type="molecule type" value="Genomic_DNA"/>
</dbReference>
<dbReference type="Pfam" id="PF02563">
    <property type="entry name" value="Poly_export"/>
    <property type="match status" value="1"/>
</dbReference>
<keyword evidence="13" id="KW-0998">Cell outer membrane</keyword>
<evidence type="ECO:0000256" key="6">
    <source>
        <dbReference type="ARBA" id="ARBA00022692"/>
    </source>
</evidence>
<dbReference type="GO" id="GO:0046930">
    <property type="term" value="C:pore complex"/>
    <property type="evidence" value="ECO:0007669"/>
    <property type="project" value="UniProtKB-KW"/>
</dbReference>
<dbReference type="InterPro" id="IPR049712">
    <property type="entry name" value="Poly_export"/>
</dbReference>
<protein>
    <submittedName>
        <fullName evidence="18">Polysaccharide export outer membrane protein</fullName>
    </submittedName>
</protein>
<dbReference type="GO" id="GO:0009279">
    <property type="term" value="C:cell outer membrane"/>
    <property type="evidence" value="ECO:0007669"/>
    <property type="project" value="UniProtKB-SubCell"/>
</dbReference>
<evidence type="ECO:0000256" key="4">
    <source>
        <dbReference type="ARBA" id="ARBA00022452"/>
    </source>
</evidence>
<keyword evidence="11" id="KW-0472">Membrane</keyword>
<dbReference type="PANTHER" id="PTHR33619">
    <property type="entry name" value="POLYSACCHARIDE EXPORT PROTEIN GFCE-RELATED"/>
    <property type="match status" value="1"/>
</dbReference>
<feature type="chain" id="PRO_5031548238" evidence="15">
    <location>
        <begin position="22"/>
        <end position="382"/>
    </location>
</feature>
<dbReference type="Gene3D" id="3.10.560.10">
    <property type="entry name" value="Outer membrane lipoprotein wza domain like"/>
    <property type="match status" value="2"/>
</dbReference>
<feature type="domain" description="Polysaccharide export protein N-terminal" evidence="16">
    <location>
        <begin position="79"/>
        <end position="171"/>
    </location>
</feature>
<evidence type="ECO:0000256" key="7">
    <source>
        <dbReference type="ARBA" id="ARBA00022729"/>
    </source>
</evidence>
<dbReference type="Pfam" id="PF22461">
    <property type="entry name" value="SLBB_2"/>
    <property type="match status" value="2"/>
</dbReference>
<dbReference type="InterPro" id="IPR003715">
    <property type="entry name" value="Poly_export_N"/>
</dbReference>
<evidence type="ECO:0000313" key="19">
    <source>
        <dbReference type="Proteomes" id="UP000548867"/>
    </source>
</evidence>
<dbReference type="Gene3D" id="3.30.1950.10">
    <property type="entry name" value="wza like domain"/>
    <property type="match status" value="1"/>
</dbReference>
<dbReference type="PANTHER" id="PTHR33619:SF3">
    <property type="entry name" value="POLYSACCHARIDE EXPORT PROTEIN GFCE-RELATED"/>
    <property type="match status" value="1"/>
</dbReference>
<proteinExistence type="inferred from homology"/>
<dbReference type="GO" id="GO:0015159">
    <property type="term" value="F:polysaccharide transmembrane transporter activity"/>
    <property type="evidence" value="ECO:0007669"/>
    <property type="project" value="InterPro"/>
</dbReference>
<evidence type="ECO:0000256" key="14">
    <source>
        <dbReference type="ARBA" id="ARBA00023288"/>
    </source>
</evidence>
<dbReference type="InterPro" id="IPR054765">
    <property type="entry name" value="SLBB_dom"/>
</dbReference>
<evidence type="ECO:0000259" key="16">
    <source>
        <dbReference type="Pfam" id="PF02563"/>
    </source>
</evidence>
<evidence type="ECO:0000256" key="5">
    <source>
        <dbReference type="ARBA" id="ARBA00022597"/>
    </source>
</evidence>
<evidence type="ECO:0000256" key="15">
    <source>
        <dbReference type="SAM" id="SignalP"/>
    </source>
</evidence>
<keyword evidence="9" id="KW-0406">Ion transport</keyword>
<dbReference type="AlphaFoldDB" id="A0A7W6CP60"/>
<evidence type="ECO:0000256" key="12">
    <source>
        <dbReference type="ARBA" id="ARBA00023139"/>
    </source>
</evidence>
<reference evidence="18 19" key="1">
    <citation type="submission" date="2020-08" db="EMBL/GenBank/DDBJ databases">
        <title>Genomic Encyclopedia of Type Strains, Phase IV (KMG-IV): sequencing the most valuable type-strain genomes for metagenomic binning, comparative biology and taxonomic classification.</title>
        <authorList>
            <person name="Goeker M."/>
        </authorList>
    </citation>
    <scope>NUCLEOTIDE SEQUENCE [LARGE SCALE GENOMIC DNA]</scope>
    <source>
        <strain evidence="18 19">DSM 27057</strain>
    </source>
</reference>
<name>A0A7W6CP60_9SPHN</name>
<evidence type="ECO:0000256" key="9">
    <source>
        <dbReference type="ARBA" id="ARBA00023065"/>
    </source>
</evidence>
<evidence type="ECO:0000256" key="13">
    <source>
        <dbReference type="ARBA" id="ARBA00023237"/>
    </source>
</evidence>
<accession>A0A7W6CP60</accession>
<keyword evidence="6" id="KW-0812">Transmembrane</keyword>
<dbReference type="GO" id="GO:0006811">
    <property type="term" value="P:monoatomic ion transport"/>
    <property type="evidence" value="ECO:0007669"/>
    <property type="project" value="UniProtKB-KW"/>
</dbReference>
<dbReference type="PROSITE" id="PS51257">
    <property type="entry name" value="PROKAR_LIPOPROTEIN"/>
    <property type="match status" value="1"/>
</dbReference>
<evidence type="ECO:0000256" key="3">
    <source>
        <dbReference type="ARBA" id="ARBA00022448"/>
    </source>
</evidence>
<dbReference type="RefSeq" id="WP_246404462.1">
    <property type="nucleotide sequence ID" value="NZ_JACIDX010000007.1"/>
</dbReference>
<keyword evidence="4" id="KW-1134">Transmembrane beta strand</keyword>
<comment type="similarity">
    <text evidence="2">Belongs to the BexD/CtrA/VexA family.</text>
</comment>
<keyword evidence="3" id="KW-0813">Transport</keyword>
<evidence type="ECO:0000313" key="18">
    <source>
        <dbReference type="EMBL" id="MBB3955102.1"/>
    </source>
</evidence>
<keyword evidence="14" id="KW-0449">Lipoprotein</keyword>
<evidence type="ECO:0000256" key="8">
    <source>
        <dbReference type="ARBA" id="ARBA00023047"/>
    </source>
</evidence>
<keyword evidence="10" id="KW-0626">Porin</keyword>
<evidence type="ECO:0000256" key="1">
    <source>
        <dbReference type="ARBA" id="ARBA00004571"/>
    </source>
</evidence>
<comment type="subcellular location">
    <subcellularLocation>
        <location evidence="1">Cell outer membrane</location>
        <topology evidence="1">Multi-pass membrane protein</topology>
    </subcellularLocation>
</comment>
<evidence type="ECO:0000256" key="11">
    <source>
        <dbReference type="ARBA" id="ARBA00023136"/>
    </source>
</evidence>
<evidence type="ECO:0000256" key="2">
    <source>
        <dbReference type="ARBA" id="ARBA00009450"/>
    </source>
</evidence>
<keyword evidence="8" id="KW-0625">Polysaccharide transport</keyword>
<keyword evidence="12" id="KW-0564">Palmitate</keyword>
<comment type="caution">
    <text evidence="18">The sequence shown here is derived from an EMBL/GenBank/DDBJ whole genome shotgun (WGS) entry which is preliminary data.</text>
</comment>
<evidence type="ECO:0000259" key="17">
    <source>
        <dbReference type="Pfam" id="PF22461"/>
    </source>
</evidence>
<dbReference type="Proteomes" id="UP000548867">
    <property type="component" value="Unassembled WGS sequence"/>
</dbReference>
<sequence length="382" mass="39545">MNRMSVRQLVAVLPMMLGACATLPVSGPTGRQVMAPAVGQEGQKGQEGKSFRIVAVDSQAALPVAPVLAGAAGDDGAASPTDMIGPGDMLDIQIYEAGVSLFAGTRPTAATINGAAQAERLPAMRVDDRGEIFVPFIGRMRAGGMTSTQLAGAIRGALKGLSQNPQVVVGIAQSVTNSVILGGEVARPGRLVLTSNRETLPEVIALSGGYRGEAKDLAVQVTRGAQAQEFRLAEAMQGAARDWRIRPGDQIEIIKKPQTFAVLGAAGRVEQLPFSAPSVSLAEALSAAGGPNPNLGDAKAVFIFRFDAGGAGGAEVPTVYHINMMNPGSVFLAQRFAMRDKDVLYIGNAAANQPGKLIQLISQLFSPIIAVQGALVNTGVVR</sequence>
<keyword evidence="7 15" id="KW-0732">Signal</keyword>
<gene>
    <name evidence="18" type="ORF">GGR38_002054</name>
</gene>
<evidence type="ECO:0000256" key="10">
    <source>
        <dbReference type="ARBA" id="ARBA00023114"/>
    </source>
</evidence>
<feature type="domain" description="SLBB" evidence="17">
    <location>
        <begin position="258"/>
        <end position="346"/>
    </location>
</feature>
<feature type="signal peptide" evidence="15">
    <location>
        <begin position="1"/>
        <end position="21"/>
    </location>
</feature>
<feature type="domain" description="SLBB" evidence="17">
    <location>
        <begin position="179"/>
        <end position="251"/>
    </location>
</feature>
<organism evidence="18 19">
    <name type="scientific">Novosphingobium sediminicola</name>
    <dbReference type="NCBI Taxonomy" id="563162"/>
    <lineage>
        <taxon>Bacteria</taxon>
        <taxon>Pseudomonadati</taxon>
        <taxon>Pseudomonadota</taxon>
        <taxon>Alphaproteobacteria</taxon>
        <taxon>Sphingomonadales</taxon>
        <taxon>Sphingomonadaceae</taxon>
        <taxon>Novosphingobium</taxon>
    </lineage>
</organism>
<dbReference type="GO" id="GO:0015288">
    <property type="term" value="F:porin activity"/>
    <property type="evidence" value="ECO:0007669"/>
    <property type="project" value="UniProtKB-KW"/>
</dbReference>
<keyword evidence="19" id="KW-1185">Reference proteome</keyword>
<keyword evidence="5" id="KW-0762">Sugar transport</keyword>